<feature type="region of interest" description="Disordered" evidence="1">
    <location>
        <begin position="1"/>
        <end position="22"/>
    </location>
</feature>
<reference evidence="2" key="2">
    <citation type="journal article" date="2015" name="Data Brief">
        <title>Shoot transcriptome of the giant reed, Arundo donax.</title>
        <authorList>
            <person name="Barrero R.A."/>
            <person name="Guerrero F.D."/>
            <person name="Moolhuijzen P."/>
            <person name="Goolsby J.A."/>
            <person name="Tidwell J."/>
            <person name="Bellgard S.E."/>
            <person name="Bellgard M.I."/>
        </authorList>
    </citation>
    <scope>NUCLEOTIDE SEQUENCE</scope>
    <source>
        <tissue evidence="2">Shoot tissue taken approximately 20 cm above the soil surface</tissue>
    </source>
</reference>
<evidence type="ECO:0000256" key="1">
    <source>
        <dbReference type="SAM" id="MobiDB-lite"/>
    </source>
</evidence>
<organism evidence="2">
    <name type="scientific">Arundo donax</name>
    <name type="common">Giant reed</name>
    <name type="synonym">Donax arundinaceus</name>
    <dbReference type="NCBI Taxonomy" id="35708"/>
    <lineage>
        <taxon>Eukaryota</taxon>
        <taxon>Viridiplantae</taxon>
        <taxon>Streptophyta</taxon>
        <taxon>Embryophyta</taxon>
        <taxon>Tracheophyta</taxon>
        <taxon>Spermatophyta</taxon>
        <taxon>Magnoliopsida</taxon>
        <taxon>Liliopsida</taxon>
        <taxon>Poales</taxon>
        <taxon>Poaceae</taxon>
        <taxon>PACMAD clade</taxon>
        <taxon>Arundinoideae</taxon>
        <taxon>Arundineae</taxon>
        <taxon>Arundo</taxon>
    </lineage>
</organism>
<evidence type="ECO:0000313" key="2">
    <source>
        <dbReference type="EMBL" id="JAD35547.1"/>
    </source>
</evidence>
<proteinExistence type="predicted"/>
<feature type="compositionally biased region" description="Polar residues" evidence="1">
    <location>
        <begin position="13"/>
        <end position="22"/>
    </location>
</feature>
<protein>
    <submittedName>
        <fullName evidence="2">Uncharacterized protein</fullName>
    </submittedName>
</protein>
<dbReference type="EMBL" id="GBRH01262348">
    <property type="protein sequence ID" value="JAD35547.1"/>
    <property type="molecule type" value="Transcribed_RNA"/>
</dbReference>
<accession>A0A0A8ZL31</accession>
<dbReference type="AlphaFoldDB" id="A0A0A8ZL31"/>
<sequence length="22" mass="2408">MAREEGRAKTRGTRTSATVSEI</sequence>
<name>A0A0A8ZL31_ARUDO</name>
<reference evidence="2" key="1">
    <citation type="submission" date="2014-09" db="EMBL/GenBank/DDBJ databases">
        <authorList>
            <person name="Magalhaes I.L.F."/>
            <person name="Oliveira U."/>
            <person name="Santos F.R."/>
            <person name="Vidigal T.H.D.A."/>
            <person name="Brescovit A.D."/>
            <person name="Santos A.J."/>
        </authorList>
    </citation>
    <scope>NUCLEOTIDE SEQUENCE</scope>
    <source>
        <tissue evidence="2">Shoot tissue taken approximately 20 cm above the soil surface</tissue>
    </source>
</reference>